<sequence>MLEKAYPQRLLVEGNDDLHIVWSICEKFKIAENFNVIDSKGYSNLVLRIEAELLRSDLITLGMIVDADTDLSSRWNSLRTKLQRQGYEVPEDIGEEGLILNQANKPRIGLWIMPNNNLNGAIEDFIKYLIAPDDDLAPEVQNVLRVLKESGKQRCKDVHIEKSYISTWLAWQKTPGIPMGQAITFKFLSTENVRELHLFVEWLSTLFA</sequence>
<dbReference type="InterPro" id="IPR024508">
    <property type="entry name" value="DUF3226"/>
</dbReference>
<dbReference type="EMBL" id="SOZE01000012">
    <property type="protein sequence ID" value="TFF37144.1"/>
    <property type="molecule type" value="Genomic_DNA"/>
</dbReference>
<dbReference type="Pfam" id="PF11536">
    <property type="entry name" value="DUF3226"/>
    <property type="match status" value="1"/>
</dbReference>
<comment type="caution">
    <text evidence="1">The sequence shown here is derived from an EMBL/GenBank/DDBJ whole genome shotgun (WGS) entry which is preliminary data.</text>
</comment>
<accession>A0A4Y8SFD0</accession>
<evidence type="ECO:0000313" key="1">
    <source>
        <dbReference type="EMBL" id="TFF37144.1"/>
    </source>
</evidence>
<dbReference type="RefSeq" id="WP_133231421.1">
    <property type="nucleotide sequence ID" value="NZ_SOZE01000012.1"/>
</dbReference>
<evidence type="ECO:0000313" key="2">
    <source>
        <dbReference type="Proteomes" id="UP000297540"/>
    </source>
</evidence>
<dbReference type="AlphaFoldDB" id="A0A4Y8SFD0"/>
<protein>
    <recommendedName>
        <fullName evidence="3">DUF4435 domain-containing protein</fullName>
    </recommendedName>
</protein>
<dbReference type="OrthoDB" id="530493at2"/>
<dbReference type="Proteomes" id="UP000297540">
    <property type="component" value="Unassembled WGS sequence"/>
</dbReference>
<reference evidence="1 2" key="1">
    <citation type="journal article" date="2017" name="Int. J. Syst. Evol. Microbiol.">
        <title>Mucilaginibacterpsychrotolerans sp. nov., isolated from peatlands.</title>
        <authorList>
            <person name="Deng Y."/>
            <person name="Shen L."/>
            <person name="Xu B."/>
            <person name="Liu Y."/>
            <person name="Gu Z."/>
            <person name="Liu H."/>
            <person name="Zhou Y."/>
        </authorList>
    </citation>
    <scope>NUCLEOTIDE SEQUENCE [LARGE SCALE GENOMIC DNA]</scope>
    <source>
        <strain evidence="1 2">NH7-4</strain>
    </source>
</reference>
<evidence type="ECO:0008006" key="3">
    <source>
        <dbReference type="Google" id="ProtNLM"/>
    </source>
</evidence>
<organism evidence="1 2">
    <name type="scientific">Mucilaginibacter psychrotolerans</name>
    <dbReference type="NCBI Taxonomy" id="1524096"/>
    <lineage>
        <taxon>Bacteria</taxon>
        <taxon>Pseudomonadati</taxon>
        <taxon>Bacteroidota</taxon>
        <taxon>Sphingobacteriia</taxon>
        <taxon>Sphingobacteriales</taxon>
        <taxon>Sphingobacteriaceae</taxon>
        <taxon>Mucilaginibacter</taxon>
    </lineage>
</organism>
<name>A0A4Y8SFD0_9SPHI</name>
<gene>
    <name evidence="1" type="ORF">E2R66_13765</name>
</gene>
<proteinExistence type="predicted"/>
<keyword evidence="2" id="KW-1185">Reference proteome</keyword>